<dbReference type="PhylomeDB" id="T1JNC1"/>
<dbReference type="OMA" id="AYKEHEC"/>
<dbReference type="InterPro" id="IPR027417">
    <property type="entry name" value="P-loop_NTPase"/>
</dbReference>
<dbReference type="SMART" id="SM00490">
    <property type="entry name" value="HELICc"/>
    <property type="match status" value="1"/>
</dbReference>
<dbReference type="Proteomes" id="UP000014500">
    <property type="component" value="Unassembled WGS sequence"/>
</dbReference>
<evidence type="ECO:0000256" key="1">
    <source>
        <dbReference type="ARBA" id="ARBA00022741"/>
    </source>
</evidence>
<evidence type="ECO:0000256" key="2">
    <source>
        <dbReference type="ARBA" id="ARBA00022801"/>
    </source>
</evidence>
<dbReference type="HOGENOM" id="CLU_003041_26_4_1"/>
<dbReference type="PROSITE" id="PS51192">
    <property type="entry name" value="HELICASE_ATP_BIND_1"/>
    <property type="match status" value="1"/>
</dbReference>
<dbReference type="EnsemblMetazoa" id="SMAR015350-RA">
    <property type="protein sequence ID" value="SMAR015350-PA"/>
    <property type="gene ID" value="SMAR015350"/>
</dbReference>
<feature type="domain" description="Helicase C-terminal" evidence="11">
    <location>
        <begin position="251"/>
        <end position="399"/>
    </location>
</feature>
<evidence type="ECO:0000256" key="4">
    <source>
        <dbReference type="ARBA" id="ARBA00022840"/>
    </source>
</evidence>
<keyword evidence="2 8" id="KW-0378">Hydrolase</keyword>
<dbReference type="SMART" id="SM00487">
    <property type="entry name" value="DEXDc"/>
    <property type="match status" value="1"/>
</dbReference>
<evidence type="ECO:0000256" key="5">
    <source>
        <dbReference type="ARBA" id="ARBA00022884"/>
    </source>
</evidence>
<dbReference type="InterPro" id="IPR025313">
    <property type="entry name" value="SPB4-like_CTE"/>
</dbReference>
<comment type="domain">
    <text evidence="9">The Q motif is unique to and characteristic of the DEAD box family of RNA helicases and controls ATP binding and hydrolysis.</text>
</comment>
<name>T1JNC1_STRMM</name>
<keyword evidence="13" id="KW-1185">Reference proteome</keyword>
<dbReference type="EC" id="3.6.4.13" evidence="9"/>
<sequence length="578" mass="65919">MDNSWEKLKQKLNPLVLSGIKSLKFSCMTPVQVAACIPLFMSNKDVAAEAVTGSGKTLAFLIPLLEMLLKREDKLKKREIGALIITPTRELAIQIAEVIGHFLQFLPQFSQILFIGGNNPILDVKQFVEDGGNIVVATPGRLEDLFNRKNDHFNLAASVKSLDVLILDEADRLLEMGFETSLNVIFSYLPKLRRTGLFSATQTKDVEALIRAGLRNPVVINVKEKNLSDDSIQKTPATLNNFYMFCEADNKLNILVTFLRQRIEMKFMIFLNTCACVEYFSKILNELMKKTTVLSIHGKMKDRRHKIFDKFRAMNNAILVCTDVMARGVDIPEVHWVIQFDPPSSASAFVHRCGRTARIGNIGNALVMLHQHEDAFINFIKINQNVSLEELDPPAEIVDVLPKVKKLALGDRALFDKANRAFVSYVQAYKKHECHLIIRFKDLDMAKLAVGFALIKLPRMPELKNVKLGLFEPIDVDANTIAYKDKQREKIRQKNLKFMQKLKSLPWSKTKESRTEKKIKKIEKRERKKRKLTMDQSDLAELCEDTKLIKKLKKGKITKDEFDVQFEPKLAIEKESAT</sequence>
<evidence type="ECO:0000256" key="3">
    <source>
        <dbReference type="ARBA" id="ARBA00022806"/>
    </source>
</evidence>
<dbReference type="GO" id="GO:0003723">
    <property type="term" value="F:RNA binding"/>
    <property type="evidence" value="ECO:0007669"/>
    <property type="project" value="UniProtKB-UniRule"/>
</dbReference>
<dbReference type="CDD" id="cd18787">
    <property type="entry name" value="SF2_C_DEAD"/>
    <property type="match status" value="1"/>
</dbReference>
<dbReference type="GO" id="GO:0005524">
    <property type="term" value="F:ATP binding"/>
    <property type="evidence" value="ECO:0007669"/>
    <property type="project" value="UniProtKB-UniRule"/>
</dbReference>
<protein>
    <recommendedName>
        <fullName evidence="9">ATP-dependent RNA helicase</fullName>
        <ecNumber evidence="9">3.6.4.13</ecNumber>
    </recommendedName>
</protein>
<dbReference type="SUPFAM" id="SSF52540">
    <property type="entry name" value="P-loop containing nucleoside triphosphate hydrolases"/>
    <property type="match status" value="1"/>
</dbReference>
<keyword evidence="1 8" id="KW-0547">Nucleotide-binding</keyword>
<keyword evidence="4 8" id="KW-0067">ATP-binding</keyword>
<dbReference type="GO" id="GO:0003724">
    <property type="term" value="F:RNA helicase activity"/>
    <property type="evidence" value="ECO:0007669"/>
    <property type="project" value="UniProtKB-EC"/>
</dbReference>
<dbReference type="InterPro" id="IPR000629">
    <property type="entry name" value="RNA-helicase_DEAD-box_CS"/>
</dbReference>
<proteinExistence type="inferred from homology"/>
<evidence type="ECO:0000259" key="11">
    <source>
        <dbReference type="PROSITE" id="PS51194"/>
    </source>
</evidence>
<accession>T1JNC1</accession>
<reference evidence="12" key="2">
    <citation type="submission" date="2015-02" db="UniProtKB">
        <authorList>
            <consortium name="EnsemblMetazoa"/>
        </authorList>
    </citation>
    <scope>IDENTIFICATION</scope>
</reference>
<comment type="function">
    <text evidence="9">RNA helicase.</text>
</comment>
<dbReference type="STRING" id="126957.T1JNC1"/>
<evidence type="ECO:0000256" key="8">
    <source>
        <dbReference type="RuleBase" id="RU000492"/>
    </source>
</evidence>
<dbReference type="Pfam" id="PF00270">
    <property type="entry name" value="DEAD"/>
    <property type="match status" value="1"/>
</dbReference>
<comment type="similarity">
    <text evidence="6">Belongs to the DEAD box helicase family. DDX55/SPB4 subfamily.</text>
</comment>
<dbReference type="Pfam" id="PF13959">
    <property type="entry name" value="CTE_SPB4"/>
    <property type="match status" value="1"/>
</dbReference>
<dbReference type="GO" id="GO:0016887">
    <property type="term" value="F:ATP hydrolysis activity"/>
    <property type="evidence" value="ECO:0007669"/>
    <property type="project" value="RHEA"/>
</dbReference>
<comment type="catalytic activity">
    <reaction evidence="7 9">
        <text>ATP + H2O = ADP + phosphate + H(+)</text>
        <dbReference type="Rhea" id="RHEA:13065"/>
        <dbReference type="ChEBI" id="CHEBI:15377"/>
        <dbReference type="ChEBI" id="CHEBI:15378"/>
        <dbReference type="ChEBI" id="CHEBI:30616"/>
        <dbReference type="ChEBI" id="CHEBI:43474"/>
        <dbReference type="ChEBI" id="CHEBI:456216"/>
        <dbReference type="EC" id="3.6.4.13"/>
    </reaction>
</comment>
<evidence type="ECO:0000256" key="6">
    <source>
        <dbReference type="ARBA" id="ARBA00038002"/>
    </source>
</evidence>
<evidence type="ECO:0000259" key="10">
    <source>
        <dbReference type="PROSITE" id="PS51192"/>
    </source>
</evidence>
<dbReference type="FunFam" id="3.40.50.300:FF:000877">
    <property type="entry name" value="RNA helicase"/>
    <property type="match status" value="1"/>
</dbReference>
<evidence type="ECO:0000313" key="12">
    <source>
        <dbReference type="EnsemblMetazoa" id="SMAR015350-PA"/>
    </source>
</evidence>
<organism evidence="12 13">
    <name type="scientific">Strigamia maritima</name>
    <name type="common">European centipede</name>
    <name type="synonym">Geophilus maritimus</name>
    <dbReference type="NCBI Taxonomy" id="126957"/>
    <lineage>
        <taxon>Eukaryota</taxon>
        <taxon>Metazoa</taxon>
        <taxon>Ecdysozoa</taxon>
        <taxon>Arthropoda</taxon>
        <taxon>Myriapoda</taxon>
        <taxon>Chilopoda</taxon>
        <taxon>Pleurostigmophora</taxon>
        <taxon>Geophilomorpha</taxon>
        <taxon>Linotaeniidae</taxon>
        <taxon>Strigamia</taxon>
    </lineage>
</organism>
<dbReference type="FunFam" id="3.40.50.300:FF:001022">
    <property type="entry name" value="RNA helicase"/>
    <property type="match status" value="1"/>
</dbReference>
<dbReference type="SMART" id="SM01178">
    <property type="entry name" value="DUF4217"/>
    <property type="match status" value="1"/>
</dbReference>
<dbReference type="InterPro" id="IPR001650">
    <property type="entry name" value="Helicase_C-like"/>
</dbReference>
<dbReference type="AlphaFoldDB" id="T1JNC1"/>
<dbReference type="InterPro" id="IPR014001">
    <property type="entry name" value="Helicase_ATP-bd"/>
</dbReference>
<evidence type="ECO:0000256" key="9">
    <source>
        <dbReference type="RuleBase" id="RU365068"/>
    </source>
</evidence>
<dbReference type="PROSITE" id="PS51194">
    <property type="entry name" value="HELICASE_CTER"/>
    <property type="match status" value="1"/>
</dbReference>
<evidence type="ECO:0000256" key="7">
    <source>
        <dbReference type="ARBA" id="ARBA00047984"/>
    </source>
</evidence>
<keyword evidence="3 8" id="KW-0347">Helicase</keyword>
<dbReference type="PANTHER" id="PTHR24031">
    <property type="entry name" value="RNA HELICASE"/>
    <property type="match status" value="1"/>
</dbReference>
<dbReference type="Pfam" id="PF00271">
    <property type="entry name" value="Helicase_C"/>
    <property type="match status" value="1"/>
</dbReference>
<feature type="domain" description="Helicase ATP-binding" evidence="10">
    <location>
        <begin position="37"/>
        <end position="220"/>
    </location>
</feature>
<dbReference type="CDD" id="cd17960">
    <property type="entry name" value="DEADc_DDX55"/>
    <property type="match status" value="1"/>
</dbReference>
<reference evidence="13" key="1">
    <citation type="submission" date="2011-05" db="EMBL/GenBank/DDBJ databases">
        <authorList>
            <person name="Richards S.R."/>
            <person name="Qu J."/>
            <person name="Jiang H."/>
            <person name="Jhangiani S.N."/>
            <person name="Agravi P."/>
            <person name="Goodspeed R."/>
            <person name="Gross S."/>
            <person name="Mandapat C."/>
            <person name="Jackson L."/>
            <person name="Mathew T."/>
            <person name="Pu L."/>
            <person name="Thornton R."/>
            <person name="Saada N."/>
            <person name="Wilczek-Boney K.B."/>
            <person name="Lee S."/>
            <person name="Kovar C."/>
            <person name="Wu Y."/>
            <person name="Scherer S.E."/>
            <person name="Worley K.C."/>
            <person name="Muzny D.M."/>
            <person name="Gibbs R."/>
        </authorList>
    </citation>
    <scope>NUCLEOTIDE SEQUENCE</scope>
    <source>
        <strain evidence="13">Brora</strain>
    </source>
</reference>
<dbReference type="Gene3D" id="3.40.50.300">
    <property type="entry name" value="P-loop containing nucleotide triphosphate hydrolases"/>
    <property type="match status" value="2"/>
</dbReference>
<keyword evidence="5 9" id="KW-0694">RNA-binding</keyword>
<dbReference type="PROSITE" id="PS00039">
    <property type="entry name" value="DEAD_ATP_HELICASE"/>
    <property type="match status" value="1"/>
</dbReference>
<evidence type="ECO:0000313" key="13">
    <source>
        <dbReference type="Proteomes" id="UP000014500"/>
    </source>
</evidence>
<dbReference type="InterPro" id="IPR011545">
    <property type="entry name" value="DEAD/DEAH_box_helicase_dom"/>
</dbReference>
<dbReference type="EMBL" id="JH431786">
    <property type="status" value="NOT_ANNOTATED_CDS"/>
    <property type="molecule type" value="Genomic_DNA"/>
</dbReference>
<dbReference type="eggNOG" id="KOG0345">
    <property type="taxonomic scope" value="Eukaryota"/>
</dbReference>